<gene>
    <name evidence="2" type="ORF">ARC78_07225</name>
</gene>
<dbReference type="AlphaFoldDB" id="A0A0R0AMB9"/>
<dbReference type="InterPro" id="IPR021381">
    <property type="entry name" value="DUF3011"/>
</dbReference>
<dbReference type="Pfam" id="PF11218">
    <property type="entry name" value="DUF3011"/>
    <property type="match status" value="1"/>
</dbReference>
<protein>
    <recommendedName>
        <fullName evidence="4">DUF3011 domain-containing protein</fullName>
    </recommendedName>
</protein>
<accession>A0A0R0AMB9</accession>
<evidence type="ECO:0000256" key="1">
    <source>
        <dbReference type="SAM" id="SignalP"/>
    </source>
</evidence>
<keyword evidence="1" id="KW-0732">Signal</keyword>
<organism evidence="2 3">
    <name type="scientific">Stenotrophomonas pictorum JCM 9942</name>
    <dbReference type="NCBI Taxonomy" id="1236960"/>
    <lineage>
        <taxon>Bacteria</taxon>
        <taxon>Pseudomonadati</taxon>
        <taxon>Pseudomonadota</taxon>
        <taxon>Gammaproteobacteria</taxon>
        <taxon>Lysobacterales</taxon>
        <taxon>Lysobacteraceae</taxon>
        <taxon>Stenotrophomonas</taxon>
    </lineage>
</organism>
<dbReference type="OrthoDB" id="6052310at2"/>
<proteinExistence type="predicted"/>
<dbReference type="EMBL" id="LLXS01000013">
    <property type="protein sequence ID" value="KRG43410.1"/>
    <property type="molecule type" value="Genomic_DNA"/>
</dbReference>
<feature type="signal peptide" evidence="1">
    <location>
        <begin position="1"/>
        <end position="28"/>
    </location>
</feature>
<evidence type="ECO:0000313" key="2">
    <source>
        <dbReference type="EMBL" id="KRG43410.1"/>
    </source>
</evidence>
<reference evidence="2 3" key="1">
    <citation type="submission" date="2015-10" db="EMBL/GenBank/DDBJ databases">
        <title>Genome sequencing and analysis of members of genus Stenotrophomonas.</title>
        <authorList>
            <person name="Patil P.P."/>
            <person name="Midha S."/>
            <person name="Patil P.B."/>
        </authorList>
    </citation>
    <scope>NUCLEOTIDE SEQUENCE [LARGE SCALE GENOMIC DNA]</scope>
    <source>
        <strain evidence="2 3">JCM 9942</strain>
    </source>
</reference>
<comment type="caution">
    <text evidence="2">The sequence shown here is derived from an EMBL/GenBank/DDBJ whole genome shotgun (WGS) entry which is preliminary data.</text>
</comment>
<dbReference type="Proteomes" id="UP000050836">
    <property type="component" value="Unassembled WGS sequence"/>
</dbReference>
<keyword evidence="3" id="KW-1185">Reference proteome</keyword>
<evidence type="ECO:0008006" key="4">
    <source>
        <dbReference type="Google" id="ProtNLM"/>
    </source>
</evidence>
<evidence type="ECO:0000313" key="3">
    <source>
        <dbReference type="Proteomes" id="UP000050836"/>
    </source>
</evidence>
<feature type="chain" id="PRO_5006390988" description="DUF3011 domain-containing protein" evidence="1">
    <location>
        <begin position="29"/>
        <end position="318"/>
    </location>
</feature>
<name>A0A0R0AMB9_9GAMM</name>
<sequence length="318" mass="34692">MKRHLLLACLAATLPGALLTALPTTAQAQATRAYAPEDLRQLNRADRARVIEREYADQSGGRRIPDDQLEFYLDQVNSGWGFSRIKQDIATSLRGNGGGNWSGGGNGNAGTLRCESNDNRQRVCNTGWRRATLVRQLSKTQCIEGRNWGSSNGSVWVSNGCRAEFAEGRGGQGGNWNGNAGTIRCESNDNRRRECATGWRRATLVRQLSKTQCIEGRNWGSGNGTVWVSNGCRAGFTEGRGGGWGNNGGNWNGGNSDYSVTCSSDDNRMRSCAWDRRQGRPVVIQQLSSTPCVEGRNWGYSGNSVWVNAGCRARFGSR</sequence>